<evidence type="ECO:0000256" key="4">
    <source>
        <dbReference type="ARBA" id="ARBA00023002"/>
    </source>
</evidence>
<comment type="caution">
    <text evidence="8">The sequence shown here is derived from an EMBL/GenBank/DDBJ whole genome shotgun (WGS) entry which is preliminary data.</text>
</comment>
<keyword evidence="2 7" id="KW-0349">Heme</keyword>
<dbReference type="FunFam" id="1.10.630.10:FF:000018">
    <property type="entry name" value="Cytochrome P450 monooxygenase"/>
    <property type="match status" value="1"/>
</dbReference>
<dbReference type="EMBL" id="JAMZEB010000001">
    <property type="protein sequence ID" value="MCP2353026.1"/>
    <property type="molecule type" value="Genomic_DNA"/>
</dbReference>
<evidence type="ECO:0000256" key="3">
    <source>
        <dbReference type="ARBA" id="ARBA00022723"/>
    </source>
</evidence>
<dbReference type="InterPro" id="IPR002397">
    <property type="entry name" value="Cyt_P450_B"/>
</dbReference>
<accession>A0A9X2GCZ6</accession>
<evidence type="ECO:0000256" key="7">
    <source>
        <dbReference type="RuleBase" id="RU000461"/>
    </source>
</evidence>
<dbReference type="GO" id="GO:0006707">
    <property type="term" value="P:cholesterol catabolic process"/>
    <property type="evidence" value="ECO:0007669"/>
    <property type="project" value="TreeGrafter"/>
</dbReference>
<dbReference type="PANTHER" id="PTHR46696:SF4">
    <property type="entry name" value="BIOTIN BIOSYNTHESIS CYTOCHROME P450"/>
    <property type="match status" value="1"/>
</dbReference>
<dbReference type="RefSeq" id="WP_253739393.1">
    <property type="nucleotide sequence ID" value="NZ_BAABKA010000098.1"/>
</dbReference>
<keyword evidence="3 7" id="KW-0479">Metal-binding</keyword>
<dbReference type="PRINTS" id="PR00359">
    <property type="entry name" value="BP450"/>
</dbReference>
<dbReference type="GO" id="GO:0008395">
    <property type="term" value="F:steroid hydroxylase activity"/>
    <property type="evidence" value="ECO:0007669"/>
    <property type="project" value="TreeGrafter"/>
</dbReference>
<sequence length="394" mass="44204">MASYNPNDPALQADPFAAYQWLRDEQPLYRNDKLGFWAISRHADVATAWRDNATFSSDHGPALEQWGPDAAQTMGFVALDPPLHTLRRRQISQGFTPSRVRRLEPRIRELTRAYLHPLLEHGSFDFVDFATAIPVDVISELIGVPPQDRSLLRRLSQQIMTRDDLDGHLTSAVKEANAELAGYYASLLTERRRHPHEDLITSLLHADVDGERLADRDVIATLMLLGVAGNETTTKLISTAWRCAWQHPDQRERVWSGDIDAGAWVEETLRYEGPSQYTARRLTRPVELHGITVPADACILLVIAAANRDERAFPDAGRYDMTRDTSRTLAFGLGQHFCLGASLARLEATIVLQELMKTVEADYDVDVASASWAASPNVRGHAHLPTMVKRRRTT</sequence>
<protein>
    <submittedName>
        <fullName evidence="8">Cytochrome P450</fullName>
    </submittedName>
</protein>
<dbReference type="PANTHER" id="PTHR46696">
    <property type="entry name" value="P450, PUTATIVE (EUROFUNG)-RELATED"/>
    <property type="match status" value="1"/>
</dbReference>
<dbReference type="PROSITE" id="PS00086">
    <property type="entry name" value="CYTOCHROME_P450"/>
    <property type="match status" value="1"/>
</dbReference>
<dbReference type="InterPro" id="IPR017972">
    <property type="entry name" value="Cyt_P450_CS"/>
</dbReference>
<dbReference type="Pfam" id="PF00067">
    <property type="entry name" value="p450"/>
    <property type="match status" value="1"/>
</dbReference>
<dbReference type="GO" id="GO:0020037">
    <property type="term" value="F:heme binding"/>
    <property type="evidence" value="ECO:0007669"/>
    <property type="project" value="InterPro"/>
</dbReference>
<keyword evidence="6 7" id="KW-0503">Monooxygenase</keyword>
<dbReference type="InterPro" id="IPR036396">
    <property type="entry name" value="Cyt_P450_sf"/>
</dbReference>
<evidence type="ECO:0000256" key="2">
    <source>
        <dbReference type="ARBA" id="ARBA00022617"/>
    </source>
</evidence>
<keyword evidence="5 7" id="KW-0408">Iron</keyword>
<dbReference type="GO" id="GO:0005506">
    <property type="term" value="F:iron ion binding"/>
    <property type="evidence" value="ECO:0007669"/>
    <property type="project" value="InterPro"/>
</dbReference>
<keyword evidence="4 7" id="KW-0560">Oxidoreductase</keyword>
<name>A0A9X2GCZ6_9ACTN</name>
<evidence type="ECO:0000256" key="5">
    <source>
        <dbReference type="ARBA" id="ARBA00023004"/>
    </source>
</evidence>
<reference evidence="8" key="1">
    <citation type="submission" date="2022-06" db="EMBL/GenBank/DDBJ databases">
        <title>Sequencing the genomes of 1000 actinobacteria strains.</title>
        <authorList>
            <person name="Klenk H.-P."/>
        </authorList>
    </citation>
    <scope>NUCLEOTIDE SEQUENCE</scope>
    <source>
        <strain evidence="8">DSM 46694</strain>
    </source>
</reference>
<dbReference type="AlphaFoldDB" id="A0A9X2GCZ6"/>
<dbReference type="GO" id="GO:0036199">
    <property type="term" value="F:cholest-4-en-3-one 26-monooxygenase activity"/>
    <property type="evidence" value="ECO:0007669"/>
    <property type="project" value="TreeGrafter"/>
</dbReference>
<organism evidence="8 9">
    <name type="scientific">Nonomuraea thailandensis</name>
    <dbReference type="NCBI Taxonomy" id="1188745"/>
    <lineage>
        <taxon>Bacteria</taxon>
        <taxon>Bacillati</taxon>
        <taxon>Actinomycetota</taxon>
        <taxon>Actinomycetes</taxon>
        <taxon>Streptosporangiales</taxon>
        <taxon>Streptosporangiaceae</taxon>
        <taxon>Nonomuraea</taxon>
    </lineage>
</organism>
<proteinExistence type="inferred from homology"/>
<evidence type="ECO:0000313" key="9">
    <source>
        <dbReference type="Proteomes" id="UP001139648"/>
    </source>
</evidence>
<evidence type="ECO:0000313" key="8">
    <source>
        <dbReference type="EMBL" id="MCP2353026.1"/>
    </source>
</evidence>
<keyword evidence="9" id="KW-1185">Reference proteome</keyword>
<dbReference type="Gene3D" id="1.10.630.10">
    <property type="entry name" value="Cytochrome P450"/>
    <property type="match status" value="1"/>
</dbReference>
<evidence type="ECO:0000256" key="1">
    <source>
        <dbReference type="ARBA" id="ARBA00010617"/>
    </source>
</evidence>
<dbReference type="InterPro" id="IPR001128">
    <property type="entry name" value="Cyt_P450"/>
</dbReference>
<gene>
    <name evidence="8" type="ORF">HD597_000046</name>
</gene>
<comment type="similarity">
    <text evidence="1 7">Belongs to the cytochrome P450 family.</text>
</comment>
<evidence type="ECO:0000256" key="6">
    <source>
        <dbReference type="ARBA" id="ARBA00023033"/>
    </source>
</evidence>
<dbReference type="SUPFAM" id="SSF48264">
    <property type="entry name" value="Cytochrome P450"/>
    <property type="match status" value="1"/>
</dbReference>
<dbReference type="Proteomes" id="UP001139648">
    <property type="component" value="Unassembled WGS sequence"/>
</dbReference>